<dbReference type="Proteomes" id="UP000002588">
    <property type="component" value="Chromosome"/>
</dbReference>
<feature type="transmembrane region" description="Helical" evidence="6">
    <location>
        <begin position="535"/>
        <end position="554"/>
    </location>
</feature>
<gene>
    <name evidence="8" type="ordered locus">azo1783</name>
</gene>
<keyword evidence="6" id="KW-0472">Membrane</keyword>
<protein>
    <submittedName>
        <fullName evidence="8">Conserved hypothetical membrane protein</fullName>
    </submittedName>
</protein>
<evidence type="ECO:0000313" key="8">
    <source>
        <dbReference type="EMBL" id="CAL94400.1"/>
    </source>
</evidence>
<dbReference type="Pfam" id="PF00614">
    <property type="entry name" value="PLDc"/>
    <property type="match status" value="1"/>
</dbReference>
<keyword evidence="6" id="KW-1133">Transmembrane helix</keyword>
<evidence type="ECO:0000256" key="1">
    <source>
        <dbReference type="ARBA" id="ARBA00000798"/>
    </source>
</evidence>
<dbReference type="HOGENOM" id="CLU_011094_0_0_4"/>
<keyword evidence="9" id="KW-1185">Reference proteome</keyword>
<dbReference type="SUPFAM" id="SSF56024">
    <property type="entry name" value="Phospholipase D/nuclease"/>
    <property type="match status" value="2"/>
</dbReference>
<feature type="domain" description="PLD phosphodiesterase" evidence="7">
    <location>
        <begin position="373"/>
        <end position="396"/>
    </location>
</feature>
<proteinExistence type="predicted"/>
<sequence length="759" mass="83465">MRPAAIVLRDHRGVADSPAAPATAARPGSLFEAGRNCCTIARAHRAGLVVDGEAYFRTFARAAERAERSIAILAWDFNSNTRLRFDGEGEAPERLGDFLNWLVRRRRSLRVYILDWDYPMVFGTDREFPPLYGFGWHPHRRVHLTYDDTHPVTASHHQKIVVIDDALAFIGGFDLTVRRWDTCKHSPDEIRRDCDGKPYPPFHDMMMVVDGDAALALGRVARARWLAATGHPLPAAPRKPPDLWPEGLPVRFRDVDIAIARTLPPRDDAPAVAEVEALYYDMISAARRRIYIENQYFTAGGLGEALAERLRADDGPEVVVVVRLFSHGWLEEHTMNALRTKLVQRLRAADRHGRFHIYYPHVDGLGEKICIDLHSKLMIVDDEILRVGSANWCNRSMGLDSECDAALEARGDARVARAIADFRSELLAEHLDRSPEEVDAAVRRHGTLAGAIEELGGQCRTLRRLEEPETLPAPLLDFASVGDPAQPVSLERIAEEFSPEAVFRDDSAPAAPGGPQDITAPGPANPPLRRAAMRIVGVVLVLIALAAVWKYTPLSQWGDPDRISALAREFAHRPWAPLVILLAYTPACVLMFPRPLITLAAVVAFGPYMGFGFALGGILIAAFFTYVAGLGLPEETVSNLAGRKLRHIAETLRRRGLIAVTALRLVPIAPFAVEGVVAAAIGIRLAPFMAGTAIGMLPGTLATTVFGNQLQEALRDPGRVNYGLVAAAIAGVALLTLAVRRWLVADHRHHHGNGNQRPR</sequence>
<dbReference type="Pfam" id="PF09335">
    <property type="entry name" value="VTT_dom"/>
    <property type="match status" value="1"/>
</dbReference>
<dbReference type="GO" id="GO:0004630">
    <property type="term" value="F:phospholipase D activity"/>
    <property type="evidence" value="ECO:0007669"/>
    <property type="project" value="UniProtKB-EC"/>
</dbReference>
<keyword evidence="2" id="KW-0677">Repeat</keyword>
<dbReference type="InterPro" id="IPR015679">
    <property type="entry name" value="PLipase_D_fam"/>
</dbReference>
<feature type="region of interest" description="Disordered" evidence="5">
    <location>
        <begin position="504"/>
        <end position="524"/>
    </location>
</feature>
<dbReference type="eggNOG" id="COG0398">
    <property type="taxonomic scope" value="Bacteria"/>
</dbReference>
<dbReference type="GO" id="GO:0009395">
    <property type="term" value="P:phospholipid catabolic process"/>
    <property type="evidence" value="ECO:0007669"/>
    <property type="project" value="TreeGrafter"/>
</dbReference>
<reference evidence="8 9" key="1">
    <citation type="journal article" date="2006" name="Nat. Biotechnol.">
        <title>Complete genome of the mutualistic, N2-fixing grass endophyte Azoarcus sp. strain BH72.</title>
        <authorList>
            <person name="Krause A."/>
            <person name="Ramakumar A."/>
            <person name="Bartels D."/>
            <person name="Battistoni F."/>
            <person name="Bekel T."/>
            <person name="Boch J."/>
            <person name="Boehm M."/>
            <person name="Friedrich F."/>
            <person name="Hurek T."/>
            <person name="Krause L."/>
            <person name="Linke B."/>
            <person name="McHardy A.C."/>
            <person name="Sarkar A."/>
            <person name="Schneiker S."/>
            <person name="Syed A.A."/>
            <person name="Thauer R."/>
            <person name="Vorhoelter F.-J."/>
            <person name="Weidner S."/>
            <person name="Puehler A."/>
            <person name="Reinhold-Hurek B."/>
            <person name="Kaiser O."/>
            <person name="Goesmann A."/>
        </authorList>
    </citation>
    <scope>NUCLEOTIDE SEQUENCE [LARGE SCALE GENOMIC DNA]</scope>
    <source>
        <strain evidence="8 9">BH72</strain>
    </source>
</reference>
<feature type="transmembrane region" description="Helical" evidence="6">
    <location>
        <begin position="657"/>
        <end position="681"/>
    </location>
</feature>
<dbReference type="EMBL" id="AM406670">
    <property type="protein sequence ID" value="CAL94400.1"/>
    <property type="molecule type" value="Genomic_DNA"/>
</dbReference>
<feature type="domain" description="PLD phosphodiesterase" evidence="7">
    <location>
        <begin position="152"/>
        <end position="179"/>
    </location>
</feature>
<evidence type="ECO:0000256" key="5">
    <source>
        <dbReference type="SAM" id="MobiDB-lite"/>
    </source>
</evidence>
<feature type="transmembrane region" description="Helical" evidence="6">
    <location>
        <begin position="688"/>
        <end position="708"/>
    </location>
</feature>
<dbReference type="InterPro" id="IPR025202">
    <property type="entry name" value="PLD-like_dom"/>
</dbReference>
<keyword evidence="3" id="KW-0378">Hydrolase</keyword>
<name>A1K6E5_AZOSB</name>
<evidence type="ECO:0000256" key="3">
    <source>
        <dbReference type="ARBA" id="ARBA00022801"/>
    </source>
</evidence>
<dbReference type="eggNOG" id="COG1502">
    <property type="taxonomic scope" value="Bacteria"/>
</dbReference>
<dbReference type="CDD" id="cd09143">
    <property type="entry name" value="PLDc_vPLD1_2_like_bac_2"/>
    <property type="match status" value="1"/>
</dbReference>
<evidence type="ECO:0000313" key="9">
    <source>
        <dbReference type="Proteomes" id="UP000002588"/>
    </source>
</evidence>
<dbReference type="STRING" id="62928.azo1783"/>
<feature type="transmembrane region" description="Helical" evidence="6">
    <location>
        <begin position="599"/>
        <end position="624"/>
    </location>
</feature>
<dbReference type="PANTHER" id="PTHR18896">
    <property type="entry name" value="PHOSPHOLIPASE D"/>
    <property type="match status" value="1"/>
</dbReference>
<accession>A1K6E5</accession>
<dbReference type="AlphaFoldDB" id="A1K6E5"/>
<dbReference type="PROSITE" id="PS50035">
    <property type="entry name" value="PLD"/>
    <property type="match status" value="2"/>
</dbReference>
<dbReference type="InterPro" id="IPR001736">
    <property type="entry name" value="PLipase_D/transphosphatidylase"/>
</dbReference>
<keyword evidence="6" id="KW-0812">Transmembrane</keyword>
<dbReference type="CDD" id="cd09140">
    <property type="entry name" value="PLDc_vPLD1_2_like_bac_1"/>
    <property type="match status" value="1"/>
</dbReference>
<dbReference type="InterPro" id="IPR032816">
    <property type="entry name" value="VTT_dom"/>
</dbReference>
<feature type="transmembrane region" description="Helical" evidence="6">
    <location>
        <begin position="720"/>
        <end position="739"/>
    </location>
</feature>
<keyword evidence="4" id="KW-0443">Lipid metabolism</keyword>
<evidence type="ECO:0000259" key="7">
    <source>
        <dbReference type="PROSITE" id="PS50035"/>
    </source>
</evidence>
<comment type="catalytic activity">
    <reaction evidence="1">
        <text>a 1,2-diacyl-sn-glycero-3-phosphocholine + H2O = a 1,2-diacyl-sn-glycero-3-phosphate + choline + H(+)</text>
        <dbReference type="Rhea" id="RHEA:14445"/>
        <dbReference type="ChEBI" id="CHEBI:15354"/>
        <dbReference type="ChEBI" id="CHEBI:15377"/>
        <dbReference type="ChEBI" id="CHEBI:15378"/>
        <dbReference type="ChEBI" id="CHEBI:57643"/>
        <dbReference type="ChEBI" id="CHEBI:58608"/>
        <dbReference type="EC" id="3.1.4.4"/>
    </reaction>
</comment>
<evidence type="ECO:0000256" key="4">
    <source>
        <dbReference type="ARBA" id="ARBA00023098"/>
    </source>
</evidence>
<organism evidence="8 9">
    <name type="scientific">Azoarcus sp. (strain BH72)</name>
    <dbReference type="NCBI Taxonomy" id="418699"/>
    <lineage>
        <taxon>Bacteria</taxon>
        <taxon>Pseudomonadati</taxon>
        <taxon>Pseudomonadota</taxon>
        <taxon>Betaproteobacteria</taxon>
        <taxon>Rhodocyclales</taxon>
        <taxon>Zoogloeaceae</taxon>
        <taxon>Azoarcus</taxon>
    </lineage>
</organism>
<feature type="transmembrane region" description="Helical" evidence="6">
    <location>
        <begin position="574"/>
        <end position="592"/>
    </location>
</feature>
<evidence type="ECO:0000256" key="2">
    <source>
        <dbReference type="ARBA" id="ARBA00022737"/>
    </source>
</evidence>
<evidence type="ECO:0000256" key="6">
    <source>
        <dbReference type="SAM" id="Phobius"/>
    </source>
</evidence>
<dbReference type="KEGG" id="azo:azo1783"/>
<dbReference type="SMART" id="SM00155">
    <property type="entry name" value="PLDc"/>
    <property type="match status" value="2"/>
</dbReference>
<dbReference type="PANTHER" id="PTHR18896:SF76">
    <property type="entry name" value="PHOSPHOLIPASE"/>
    <property type="match status" value="1"/>
</dbReference>
<dbReference type="Gene3D" id="3.30.870.10">
    <property type="entry name" value="Endonuclease Chain A"/>
    <property type="match status" value="2"/>
</dbReference>
<dbReference type="Pfam" id="PF13091">
    <property type="entry name" value="PLDc_2"/>
    <property type="match status" value="1"/>
</dbReference>